<name>M7BQP3_CHEMY</name>
<dbReference type="Proteomes" id="UP000031443">
    <property type="component" value="Unassembled WGS sequence"/>
</dbReference>
<dbReference type="eggNOG" id="KOG0625">
    <property type="taxonomic scope" value="Eukaryota"/>
</dbReference>
<sequence length="202" mass="22723">MFSNGPLQRFMWEPEKGHTTASGTCLRFDYEALEPRTAYFIMRDLEALIIDKSFSNQQFAVGNNVYRVEKTDSFEYVDPVDGTVTKRQPDFQPESPHAAVNLEYFNGITSVKMVVRREGVSVDCELFSQMPRGSSSDLVLLAVYELPSESMQKAMKRIPANMTRSRRSPWQQEAAVPEKVLSAPAAVGWSMPSMAKNLAAKL</sequence>
<evidence type="ECO:0000313" key="2">
    <source>
        <dbReference type="Proteomes" id="UP000031443"/>
    </source>
</evidence>
<gene>
    <name evidence="1" type="ORF">UY3_12453</name>
</gene>
<dbReference type="AlphaFoldDB" id="M7BQP3"/>
<organism evidence="1 2">
    <name type="scientific">Chelonia mydas</name>
    <name type="common">Green sea-turtle</name>
    <name type="synonym">Chelonia agassizi</name>
    <dbReference type="NCBI Taxonomy" id="8469"/>
    <lineage>
        <taxon>Eukaryota</taxon>
        <taxon>Metazoa</taxon>
        <taxon>Chordata</taxon>
        <taxon>Craniata</taxon>
        <taxon>Vertebrata</taxon>
        <taxon>Euteleostomi</taxon>
        <taxon>Archelosauria</taxon>
        <taxon>Testudinata</taxon>
        <taxon>Testudines</taxon>
        <taxon>Cryptodira</taxon>
        <taxon>Durocryptodira</taxon>
        <taxon>Americhelydia</taxon>
        <taxon>Chelonioidea</taxon>
        <taxon>Cheloniidae</taxon>
        <taxon>Chelonia</taxon>
    </lineage>
</organism>
<dbReference type="EMBL" id="KB549795">
    <property type="protein sequence ID" value="EMP30452.1"/>
    <property type="molecule type" value="Genomic_DNA"/>
</dbReference>
<evidence type="ECO:0000313" key="1">
    <source>
        <dbReference type="EMBL" id="EMP30452.1"/>
    </source>
</evidence>
<dbReference type="STRING" id="8469.M7BQP3"/>
<dbReference type="Gene3D" id="3.30.310.50">
    <property type="entry name" value="Alpha-D-phosphohexomutase, C-terminal domain"/>
    <property type="match status" value="1"/>
</dbReference>
<proteinExistence type="predicted"/>
<protein>
    <submittedName>
        <fullName evidence="1">Phosphoglucomutase-like protein 5</fullName>
    </submittedName>
</protein>
<dbReference type="Pfam" id="PF24947">
    <property type="entry name" value="PGM1_C_vert_fung"/>
    <property type="match status" value="1"/>
</dbReference>
<dbReference type="InterPro" id="IPR036900">
    <property type="entry name" value="A-D-PHexomutase_C_sf"/>
</dbReference>
<dbReference type="GO" id="GO:0016868">
    <property type="term" value="F:intramolecular phosphotransferase activity"/>
    <property type="evidence" value="ECO:0007669"/>
    <property type="project" value="InterPro"/>
</dbReference>
<dbReference type="SUPFAM" id="SSF55957">
    <property type="entry name" value="Phosphoglucomutase, C-terminal domain"/>
    <property type="match status" value="1"/>
</dbReference>
<accession>M7BQP3</accession>
<keyword evidence="2" id="KW-1185">Reference proteome</keyword>
<reference evidence="2" key="1">
    <citation type="journal article" date="2013" name="Nat. Genet.">
        <title>The draft genomes of soft-shell turtle and green sea turtle yield insights into the development and evolution of the turtle-specific body plan.</title>
        <authorList>
            <person name="Wang Z."/>
            <person name="Pascual-Anaya J."/>
            <person name="Zadissa A."/>
            <person name="Li W."/>
            <person name="Niimura Y."/>
            <person name="Huang Z."/>
            <person name="Li C."/>
            <person name="White S."/>
            <person name="Xiong Z."/>
            <person name="Fang D."/>
            <person name="Wang B."/>
            <person name="Ming Y."/>
            <person name="Chen Y."/>
            <person name="Zheng Y."/>
            <person name="Kuraku S."/>
            <person name="Pignatelli M."/>
            <person name="Herrero J."/>
            <person name="Beal K."/>
            <person name="Nozawa M."/>
            <person name="Li Q."/>
            <person name="Wang J."/>
            <person name="Zhang H."/>
            <person name="Yu L."/>
            <person name="Shigenobu S."/>
            <person name="Wang J."/>
            <person name="Liu J."/>
            <person name="Flicek P."/>
            <person name="Searle S."/>
            <person name="Wang J."/>
            <person name="Kuratani S."/>
            <person name="Yin Y."/>
            <person name="Aken B."/>
            <person name="Zhang G."/>
            <person name="Irie N."/>
        </authorList>
    </citation>
    <scope>NUCLEOTIDE SEQUENCE [LARGE SCALE GENOMIC DNA]</scope>
</reference>